<dbReference type="SUPFAM" id="SSF51735">
    <property type="entry name" value="NAD(P)-binding Rossmann-fold domains"/>
    <property type="match status" value="1"/>
</dbReference>
<dbReference type="InterPro" id="IPR002347">
    <property type="entry name" value="SDR_fam"/>
</dbReference>
<comment type="similarity">
    <text evidence="1">Belongs to the short-chain dehydrogenases/reductases (SDR) family.</text>
</comment>
<keyword evidence="4" id="KW-1185">Reference proteome</keyword>
<evidence type="ECO:0000256" key="2">
    <source>
        <dbReference type="ARBA" id="ARBA00023002"/>
    </source>
</evidence>
<evidence type="ECO:0000313" key="3">
    <source>
        <dbReference type="EMBL" id="MFC4666621.1"/>
    </source>
</evidence>
<gene>
    <name evidence="3" type="ORF">ACFO3G_08445</name>
</gene>
<dbReference type="PANTHER" id="PTHR43639">
    <property type="entry name" value="OXIDOREDUCTASE, SHORT-CHAIN DEHYDROGENASE/REDUCTASE FAMILY (AFU_ORTHOLOGUE AFUA_5G02870)"/>
    <property type="match status" value="1"/>
</dbReference>
<dbReference type="RefSeq" id="WP_380079870.1">
    <property type="nucleotide sequence ID" value="NZ_JBHSGO010000210.1"/>
</dbReference>
<name>A0ABV9KAC8_9PORP</name>
<dbReference type="Gene3D" id="3.40.50.720">
    <property type="entry name" value="NAD(P)-binding Rossmann-like Domain"/>
    <property type="match status" value="1"/>
</dbReference>
<dbReference type="PANTHER" id="PTHR43639:SF1">
    <property type="entry name" value="SHORT-CHAIN DEHYDROGENASE_REDUCTASE FAMILY PROTEIN"/>
    <property type="match status" value="1"/>
</dbReference>
<organism evidence="3 4">
    <name type="scientific">Falsiporphyromonas endometrii</name>
    <dbReference type="NCBI Taxonomy" id="1387297"/>
    <lineage>
        <taxon>Bacteria</taxon>
        <taxon>Pseudomonadati</taxon>
        <taxon>Bacteroidota</taxon>
        <taxon>Bacteroidia</taxon>
        <taxon>Bacteroidales</taxon>
        <taxon>Porphyromonadaceae</taxon>
        <taxon>Falsiporphyromonas</taxon>
    </lineage>
</organism>
<proteinExistence type="inferred from homology"/>
<dbReference type="Proteomes" id="UP001596020">
    <property type="component" value="Unassembled WGS sequence"/>
</dbReference>
<dbReference type="PRINTS" id="PR00081">
    <property type="entry name" value="GDHRDH"/>
</dbReference>
<keyword evidence="2 3" id="KW-0560">Oxidoreductase</keyword>
<dbReference type="EC" id="1.1.1.-" evidence="3"/>
<dbReference type="CDD" id="cd05233">
    <property type="entry name" value="SDR_c"/>
    <property type="match status" value="1"/>
</dbReference>
<accession>A0ABV9KAC8</accession>
<dbReference type="Pfam" id="PF13561">
    <property type="entry name" value="adh_short_C2"/>
    <property type="match status" value="1"/>
</dbReference>
<reference evidence="4" key="1">
    <citation type="journal article" date="2019" name="Int. J. Syst. Evol. Microbiol.">
        <title>The Global Catalogue of Microorganisms (GCM) 10K type strain sequencing project: providing services to taxonomists for standard genome sequencing and annotation.</title>
        <authorList>
            <consortium name="The Broad Institute Genomics Platform"/>
            <consortium name="The Broad Institute Genome Sequencing Center for Infectious Disease"/>
            <person name="Wu L."/>
            <person name="Ma J."/>
        </authorList>
    </citation>
    <scope>NUCLEOTIDE SEQUENCE [LARGE SCALE GENOMIC DNA]</scope>
    <source>
        <strain evidence="4">CGMCC 4.7357</strain>
    </source>
</reference>
<dbReference type="InterPro" id="IPR036291">
    <property type="entry name" value="NAD(P)-bd_dom_sf"/>
</dbReference>
<sequence length="242" mass="27064">MSKTILITGASRGIGRAVAVRFAREGFDIILTYKSNREAAEEAASLCMDAGAKSVMILQADGTDFNSINVIIDTVERSDVKLDCIVMNTGITHRGSFEELTIEDWNRVMTANVSYPLFLLQRLLPFTKEEASVIFTGSMMAVQPHGMSLPYGVTKSAVHSLVKNLVKHLENYKIRVNGIAPGFIDTEWQKAKPKEIRENIERKIALHRFALPQEVAGAYYFLYENKYINGEIIEVSGGYCYK</sequence>
<dbReference type="GO" id="GO:0016491">
    <property type="term" value="F:oxidoreductase activity"/>
    <property type="evidence" value="ECO:0007669"/>
    <property type="project" value="UniProtKB-KW"/>
</dbReference>
<evidence type="ECO:0000313" key="4">
    <source>
        <dbReference type="Proteomes" id="UP001596020"/>
    </source>
</evidence>
<evidence type="ECO:0000256" key="1">
    <source>
        <dbReference type="ARBA" id="ARBA00006484"/>
    </source>
</evidence>
<protein>
    <submittedName>
        <fullName evidence="3">SDR family NAD(P)-dependent oxidoreductase</fullName>
        <ecNumber evidence="3">1.1.1.-</ecNumber>
    </submittedName>
</protein>
<dbReference type="EMBL" id="JBHSGO010000210">
    <property type="protein sequence ID" value="MFC4666621.1"/>
    <property type="molecule type" value="Genomic_DNA"/>
</dbReference>
<comment type="caution">
    <text evidence="3">The sequence shown here is derived from an EMBL/GenBank/DDBJ whole genome shotgun (WGS) entry which is preliminary data.</text>
</comment>